<protein>
    <submittedName>
        <fullName evidence="2">Uncharacterized protein</fullName>
    </submittedName>
</protein>
<reference evidence="2 3" key="1">
    <citation type="journal article" date="2016" name="Nat. Commun.">
        <title>Thousands of microbial genomes shed light on interconnected biogeochemical processes in an aquifer system.</title>
        <authorList>
            <person name="Anantharaman K."/>
            <person name="Brown C.T."/>
            <person name="Hug L.A."/>
            <person name="Sharon I."/>
            <person name="Castelle C.J."/>
            <person name="Probst A.J."/>
            <person name="Thomas B.C."/>
            <person name="Singh A."/>
            <person name="Wilkins M.J."/>
            <person name="Karaoz U."/>
            <person name="Brodie E.L."/>
            <person name="Williams K.H."/>
            <person name="Hubbard S.S."/>
            <person name="Banfield J.F."/>
        </authorList>
    </citation>
    <scope>NUCLEOTIDE SEQUENCE [LARGE SCALE GENOMIC DNA]</scope>
</reference>
<feature type="transmembrane region" description="Helical" evidence="1">
    <location>
        <begin position="40"/>
        <end position="61"/>
    </location>
</feature>
<evidence type="ECO:0000313" key="2">
    <source>
        <dbReference type="EMBL" id="OGG68990.1"/>
    </source>
</evidence>
<feature type="transmembrane region" description="Helical" evidence="1">
    <location>
        <begin position="102"/>
        <end position="120"/>
    </location>
</feature>
<accession>A0A1F6E619</accession>
<organism evidence="2 3">
    <name type="scientific">Candidatus Kaiserbacteria bacterium RIFCSPHIGHO2_02_FULL_55_25</name>
    <dbReference type="NCBI Taxonomy" id="1798498"/>
    <lineage>
        <taxon>Bacteria</taxon>
        <taxon>Candidatus Kaiseribacteriota</taxon>
    </lineage>
</organism>
<gene>
    <name evidence="2" type="ORF">A3C20_01455</name>
</gene>
<feature type="transmembrane region" description="Helical" evidence="1">
    <location>
        <begin position="68"/>
        <end position="86"/>
    </location>
</feature>
<proteinExistence type="predicted"/>
<keyword evidence="1" id="KW-0472">Membrane</keyword>
<comment type="caution">
    <text evidence="2">The sequence shown here is derived from an EMBL/GenBank/DDBJ whole genome shotgun (WGS) entry which is preliminary data.</text>
</comment>
<evidence type="ECO:0000313" key="3">
    <source>
        <dbReference type="Proteomes" id="UP000176914"/>
    </source>
</evidence>
<dbReference type="AlphaFoldDB" id="A0A1F6E619"/>
<sequence length="133" mass="14693">MYSNLARVASLVLASLSAVMLTLATVNLLLSFEVISSSALPFSFGIYLKTVGAACLAASLLQFLEGGWMRWWFAVIFGMVAFRVFFPEHELPIAYPISPERKLGFAVITTILAFGGMQLMNKAEHWKSKVQAR</sequence>
<evidence type="ECO:0000256" key="1">
    <source>
        <dbReference type="SAM" id="Phobius"/>
    </source>
</evidence>
<name>A0A1F6E619_9BACT</name>
<dbReference type="Proteomes" id="UP000176914">
    <property type="component" value="Unassembled WGS sequence"/>
</dbReference>
<dbReference type="EMBL" id="MFLL01000024">
    <property type="protein sequence ID" value="OGG68990.1"/>
    <property type="molecule type" value="Genomic_DNA"/>
</dbReference>
<keyword evidence="1" id="KW-1133">Transmembrane helix</keyword>
<keyword evidence="1" id="KW-0812">Transmembrane</keyword>